<organism evidence="8 9">
    <name type="scientific">Fibrobacter succinogenes (strain ATCC 19169 / S85)</name>
    <dbReference type="NCBI Taxonomy" id="59374"/>
    <lineage>
        <taxon>Bacteria</taxon>
        <taxon>Pseudomonadati</taxon>
        <taxon>Fibrobacterota</taxon>
        <taxon>Fibrobacteria</taxon>
        <taxon>Fibrobacterales</taxon>
        <taxon>Fibrobacteraceae</taxon>
        <taxon>Fibrobacter</taxon>
    </lineage>
</organism>
<feature type="chain" id="PRO_5003000384" evidence="5">
    <location>
        <begin position="20"/>
        <end position="387"/>
    </location>
</feature>
<evidence type="ECO:0000313" key="7">
    <source>
        <dbReference type="EMBL" id="ACX75120.1"/>
    </source>
</evidence>
<keyword evidence="3 4" id="KW-0326">Glycosidase</keyword>
<sequence length="387" mass="42062">MIKKILSAMAIGCAFWACDSGSATIPTSAGKGNTSTAVPVDYTLGRTMNALLGRGINLGNSWDSDGSDDGAWSNPIRDQDFATIKAAGFNSVRIPVRWQNGSDYSTHTVDPNRLAGVIEDINLAIANGLAVVVNFHHYTELNCAGGGGNGCTYNPTEYEAEKAHFLALWAQVATAMNAFPDNMLVLEILNEPIIPNAERVDQLMNDAYKVIRAAAPGKTIMFEAYHAAKFADLSMLHLPQDGNIIFSGHYYEPYTYSHQGQHGNKCLGDAAYVSTADEDLLSYVGLAYKLYPDVNGIDQVPLNMGEFGVAGGSDMGQCTWYNQNGEPEQGVWPSDQYKATWAKKAVQAAVKNGMSFHYWGFGYTGGFDAYEPNAEKWHEGFPKALIF</sequence>
<dbReference type="GO" id="GO:0008422">
    <property type="term" value="F:beta-glucosidase activity"/>
    <property type="evidence" value="ECO:0007669"/>
    <property type="project" value="TreeGrafter"/>
</dbReference>
<dbReference type="SMR" id="C9RRD4"/>
<evidence type="ECO:0000313" key="9">
    <source>
        <dbReference type="Proteomes" id="UP000000517"/>
    </source>
</evidence>
<dbReference type="RefSeq" id="WP_014546210.1">
    <property type="nucleotide sequence ID" value="NC_013410.1"/>
</dbReference>
<evidence type="ECO:0000256" key="5">
    <source>
        <dbReference type="SAM" id="SignalP"/>
    </source>
</evidence>
<dbReference type="KEGG" id="fsc:FSU_2005"/>
<evidence type="ECO:0000256" key="2">
    <source>
        <dbReference type="ARBA" id="ARBA00022801"/>
    </source>
</evidence>
<dbReference type="GO" id="GO:0005576">
    <property type="term" value="C:extracellular region"/>
    <property type="evidence" value="ECO:0007669"/>
    <property type="project" value="TreeGrafter"/>
</dbReference>
<dbReference type="EMBL" id="CP002158">
    <property type="protein sequence ID" value="ADL26743.1"/>
    <property type="molecule type" value="Genomic_DNA"/>
</dbReference>
<dbReference type="InterPro" id="IPR050386">
    <property type="entry name" value="Glycosyl_hydrolase_5"/>
</dbReference>
<reference evidence="8" key="3">
    <citation type="submission" date="2010-08" db="EMBL/GenBank/DDBJ databases">
        <authorList>
            <person name="Durkin A.S."/>
            <person name="Nelson K.E."/>
            <person name="Morrison M."/>
            <person name="Forsberg C.W."/>
            <person name="Wilson D.B."/>
            <person name="Russell J.B."/>
            <person name="Cann I.K.O."/>
            <person name="Mackie R.I."/>
            <person name="White B.A."/>
        </authorList>
    </citation>
    <scope>NUCLEOTIDE SEQUENCE</scope>
    <source>
        <strain evidence="8">S85</strain>
    </source>
</reference>
<dbReference type="EMBL" id="CP001792">
    <property type="protein sequence ID" value="ACX75120.1"/>
    <property type="molecule type" value="Genomic_DNA"/>
</dbReference>
<dbReference type="OrthoDB" id="9800955at2"/>
<keyword evidence="2 4" id="KW-0378">Hydrolase</keyword>
<keyword evidence="1 5" id="KW-0732">Signal</keyword>
<dbReference type="GO" id="GO:0009986">
    <property type="term" value="C:cell surface"/>
    <property type="evidence" value="ECO:0007669"/>
    <property type="project" value="TreeGrafter"/>
</dbReference>
<accession>C9RRD4</accession>
<dbReference type="InterPro" id="IPR018087">
    <property type="entry name" value="Glyco_hydro_5_CS"/>
</dbReference>
<dbReference type="STRING" id="59374.FSU_2005"/>
<dbReference type="InterPro" id="IPR017853">
    <property type="entry name" value="GH"/>
</dbReference>
<dbReference type="Proteomes" id="UP000000517">
    <property type="component" value="Chromosome"/>
</dbReference>
<evidence type="ECO:0000259" key="6">
    <source>
        <dbReference type="Pfam" id="PF00150"/>
    </source>
</evidence>
<dbReference type="CAZy" id="GH5">
    <property type="family name" value="Glycoside Hydrolase Family 5"/>
</dbReference>
<dbReference type="GO" id="GO:0009251">
    <property type="term" value="P:glucan catabolic process"/>
    <property type="evidence" value="ECO:0007669"/>
    <property type="project" value="TreeGrafter"/>
</dbReference>
<protein>
    <submittedName>
        <fullName evidence="8">Cellulase</fullName>
    </submittedName>
    <submittedName>
        <fullName evidence="7">Glycoside hydrolase family 5</fullName>
    </submittedName>
</protein>
<evidence type="ECO:0000256" key="4">
    <source>
        <dbReference type="RuleBase" id="RU361153"/>
    </source>
</evidence>
<reference evidence="9" key="2">
    <citation type="submission" date="2010-08" db="EMBL/GenBank/DDBJ databases">
        <title>Complete sequence of Fibrobacter succinogenes subsp. succinogenes S85.</title>
        <authorList>
            <person name="Durkin A.S."/>
            <person name="Nelson K.E."/>
            <person name="Morrison M."/>
            <person name="Forsberg C.W."/>
            <person name="Wilson D.B."/>
            <person name="Russell J.B."/>
            <person name="Cann I.K.O."/>
            <person name="Mackie R.I."/>
            <person name="White B.A."/>
        </authorList>
    </citation>
    <scope>NUCLEOTIDE SEQUENCE [LARGE SCALE GENOMIC DNA]</scope>
    <source>
        <strain evidence="9">ATCC 19169 / S85</strain>
    </source>
</reference>
<dbReference type="KEGG" id="fsu:Fisuc_1523"/>
<dbReference type="Pfam" id="PF00150">
    <property type="entry name" value="Cellulase"/>
    <property type="match status" value="1"/>
</dbReference>
<dbReference type="Proteomes" id="UP000001497">
    <property type="component" value="Chromosome"/>
</dbReference>
<reference evidence="7 10" key="1">
    <citation type="submission" date="2009-10" db="EMBL/GenBank/DDBJ databases">
        <title>Complete sequence of Fibrobacter succinogenes subsp. succinogenes S85.</title>
        <authorList>
            <consortium name="US DOE Joint Genome Institute"/>
            <person name="Lucas S."/>
            <person name="Copeland A."/>
            <person name="Lapidus A."/>
            <person name="Glavina del Rio T."/>
            <person name="Tice H."/>
            <person name="Bruce D."/>
            <person name="Goodwin L."/>
            <person name="Pitluck S."/>
            <person name="Chertkov O."/>
            <person name="Detter J.C."/>
            <person name="Han C."/>
            <person name="Tapia R."/>
            <person name="Larimer F."/>
            <person name="Land M."/>
            <person name="Hauser L."/>
            <person name="Kyrpides N."/>
            <person name="Mikhailova N."/>
            <person name="Weimer P.J."/>
            <person name="Stevenson D.M."/>
            <person name="Boyum J."/>
            <person name="Brumm P.I."/>
            <person name="Mead D."/>
        </authorList>
    </citation>
    <scope>NUCLEOTIDE SEQUENCE [LARGE SCALE GENOMIC DNA]</scope>
    <source>
        <strain evidence="10">ATCC 19169 / S85</strain>
        <strain evidence="7">S85</strain>
    </source>
</reference>
<dbReference type="Gene3D" id="3.20.20.80">
    <property type="entry name" value="Glycosidases"/>
    <property type="match status" value="1"/>
</dbReference>
<dbReference type="eggNOG" id="COG2730">
    <property type="taxonomic scope" value="Bacteria"/>
</dbReference>
<dbReference type="SUPFAM" id="SSF51445">
    <property type="entry name" value="(Trans)glycosidases"/>
    <property type="match status" value="1"/>
</dbReference>
<dbReference type="PANTHER" id="PTHR31297:SF17">
    <property type="entry name" value="ENDOGLUCANASE"/>
    <property type="match status" value="1"/>
</dbReference>
<evidence type="ECO:0000313" key="10">
    <source>
        <dbReference type="Proteomes" id="UP000001497"/>
    </source>
</evidence>
<comment type="similarity">
    <text evidence="4">Belongs to the glycosyl hydrolase 5 (cellulase A) family.</text>
</comment>
<keyword evidence="10" id="KW-1185">Reference proteome</keyword>
<feature type="signal peptide" evidence="5">
    <location>
        <begin position="1"/>
        <end position="19"/>
    </location>
</feature>
<dbReference type="InterPro" id="IPR001547">
    <property type="entry name" value="Glyco_hydro_5"/>
</dbReference>
<evidence type="ECO:0000256" key="1">
    <source>
        <dbReference type="ARBA" id="ARBA00022729"/>
    </source>
</evidence>
<proteinExistence type="inferred from homology"/>
<evidence type="ECO:0000256" key="3">
    <source>
        <dbReference type="ARBA" id="ARBA00023295"/>
    </source>
</evidence>
<gene>
    <name evidence="7" type="ordered locus">Fisuc_1523</name>
    <name evidence="8" type="ordered locus">FSU_2005</name>
</gene>
<evidence type="ECO:0000313" key="8">
    <source>
        <dbReference type="EMBL" id="ADL26743.1"/>
    </source>
</evidence>
<dbReference type="PROSITE" id="PS00659">
    <property type="entry name" value="GLYCOSYL_HYDROL_F5"/>
    <property type="match status" value="1"/>
</dbReference>
<dbReference type="PANTHER" id="PTHR31297">
    <property type="entry name" value="GLUCAN ENDO-1,6-BETA-GLUCOSIDASE B"/>
    <property type="match status" value="1"/>
</dbReference>
<feature type="domain" description="Glycoside hydrolase family 5" evidence="6">
    <location>
        <begin position="70"/>
        <end position="362"/>
    </location>
</feature>
<dbReference type="AlphaFoldDB" id="C9RRD4"/>
<dbReference type="HOGENOM" id="CLU_018668_1_0_0"/>
<name>C9RRD4_FIBSS</name>